<dbReference type="EMBL" id="BK032818">
    <property type="protein sequence ID" value="DAF61951.1"/>
    <property type="molecule type" value="Genomic_DNA"/>
</dbReference>
<organism evidence="1">
    <name type="scientific">Siphoviridae sp. ctP0x5</name>
    <dbReference type="NCBI Taxonomy" id="2827863"/>
    <lineage>
        <taxon>Viruses</taxon>
        <taxon>Duplodnaviria</taxon>
        <taxon>Heunggongvirae</taxon>
        <taxon>Uroviricota</taxon>
        <taxon>Caudoviricetes</taxon>
    </lineage>
</organism>
<reference evidence="1" key="1">
    <citation type="journal article" date="2021" name="Proc. Natl. Acad. Sci. U.S.A.">
        <title>A Catalog of Tens of Thousands of Viruses from Human Metagenomes Reveals Hidden Associations with Chronic Diseases.</title>
        <authorList>
            <person name="Tisza M.J."/>
            <person name="Buck C.B."/>
        </authorList>
    </citation>
    <scope>NUCLEOTIDE SEQUENCE</scope>
    <source>
        <strain evidence="1">CtP0x5</strain>
    </source>
</reference>
<accession>A0A8S5TG39</accession>
<evidence type="ECO:0000313" key="1">
    <source>
        <dbReference type="EMBL" id="DAF61951.1"/>
    </source>
</evidence>
<name>A0A8S5TG39_9CAUD</name>
<protein>
    <submittedName>
        <fullName evidence="1">Uncharacterized protein</fullName>
    </submittedName>
</protein>
<proteinExistence type="predicted"/>
<sequence length="44" mass="5550">MDYQDWNENITYYKNLQKDFWVGIFVPNVYDQFETIDYTKYGRK</sequence>